<keyword evidence="2" id="KW-0479">Metal-binding</keyword>
<dbReference type="PANTHER" id="PTHR33337:SF30">
    <property type="entry name" value="DUF636 DOMAIN PROTEIN (AFU_ORTHOLOGUE AFUA_1G03180)"/>
    <property type="match status" value="1"/>
</dbReference>
<evidence type="ECO:0000256" key="1">
    <source>
        <dbReference type="ARBA" id="ARBA00005495"/>
    </source>
</evidence>
<dbReference type="PROSITE" id="PS51891">
    <property type="entry name" value="CENP_V_GFA"/>
    <property type="match status" value="1"/>
</dbReference>
<dbReference type="PANTHER" id="PTHR33337">
    <property type="entry name" value="GFA DOMAIN-CONTAINING PROTEIN"/>
    <property type="match status" value="1"/>
</dbReference>
<evidence type="ECO:0000259" key="5">
    <source>
        <dbReference type="PROSITE" id="PS51891"/>
    </source>
</evidence>
<name>A0AAN6DRI4_9EURO</name>
<evidence type="ECO:0000256" key="3">
    <source>
        <dbReference type="ARBA" id="ARBA00022833"/>
    </source>
</evidence>
<dbReference type="SUPFAM" id="SSF51316">
    <property type="entry name" value="Mss4-like"/>
    <property type="match status" value="1"/>
</dbReference>
<organism evidence="6 7">
    <name type="scientific">Exophiala viscosa</name>
    <dbReference type="NCBI Taxonomy" id="2486360"/>
    <lineage>
        <taxon>Eukaryota</taxon>
        <taxon>Fungi</taxon>
        <taxon>Dikarya</taxon>
        <taxon>Ascomycota</taxon>
        <taxon>Pezizomycotina</taxon>
        <taxon>Eurotiomycetes</taxon>
        <taxon>Chaetothyriomycetidae</taxon>
        <taxon>Chaetothyriales</taxon>
        <taxon>Herpotrichiellaceae</taxon>
        <taxon>Exophiala</taxon>
    </lineage>
</organism>
<dbReference type="GO" id="GO:0016846">
    <property type="term" value="F:carbon-sulfur lyase activity"/>
    <property type="evidence" value="ECO:0007669"/>
    <property type="project" value="InterPro"/>
</dbReference>
<proteinExistence type="inferred from homology"/>
<comment type="similarity">
    <text evidence="1">Belongs to the Gfa family.</text>
</comment>
<dbReference type="EMBL" id="MU404360">
    <property type="protein sequence ID" value="KAI1609500.1"/>
    <property type="molecule type" value="Genomic_DNA"/>
</dbReference>
<comment type="caution">
    <text evidence="6">The sequence shown here is derived from an EMBL/GenBank/DDBJ whole genome shotgun (WGS) entry which is preliminary data.</text>
</comment>
<accession>A0AAN6DRI4</accession>
<dbReference type="InterPro" id="IPR006913">
    <property type="entry name" value="CENP-V/GFA"/>
</dbReference>
<keyword evidence="7" id="KW-1185">Reference proteome</keyword>
<protein>
    <submittedName>
        <fullName evidence="6">Mss4-like protein</fullName>
    </submittedName>
</protein>
<evidence type="ECO:0000256" key="2">
    <source>
        <dbReference type="ARBA" id="ARBA00022723"/>
    </source>
</evidence>
<feature type="domain" description="CENP-V/GFA" evidence="5">
    <location>
        <begin position="1"/>
        <end position="125"/>
    </location>
</feature>
<dbReference type="InterPro" id="IPR011057">
    <property type="entry name" value="Mss4-like_sf"/>
</dbReference>
<dbReference type="Pfam" id="PF04828">
    <property type="entry name" value="GFA"/>
    <property type="match status" value="1"/>
</dbReference>
<sequence length="138" mass="15257">MQGHCNCGSVTVEVNVPPNNEHKGFVCHCRNCQKSSGAGGAYLLMLPLSDITFNGPIKHYLDTNTNSGRAVHRHFCETCGSPLYGLLKEMMPGTALVRTTLFDEFKESPPIPNMELYVKDRWSWDQTLPGAQQCSANP</sequence>
<reference evidence="6" key="1">
    <citation type="journal article" date="2022" name="bioRxiv">
        <title>Deciphering the potential niche of two novel black yeast fungi from a biological soil crust based on their genomes, phenotypes, and melanin regulation.</title>
        <authorList>
            <consortium name="DOE Joint Genome Institute"/>
            <person name="Carr E.C."/>
            <person name="Barton Q."/>
            <person name="Grambo S."/>
            <person name="Sullivan M."/>
            <person name="Renfro C.M."/>
            <person name="Kuo A."/>
            <person name="Pangilinan J."/>
            <person name="Lipzen A."/>
            <person name="Keymanesh K."/>
            <person name="Savage E."/>
            <person name="Barry K."/>
            <person name="Grigoriev I.V."/>
            <person name="Riekhof W.R."/>
            <person name="Harris S.S."/>
        </authorList>
    </citation>
    <scope>NUCLEOTIDE SEQUENCE</scope>
    <source>
        <strain evidence="6">JF 03-4F</strain>
    </source>
</reference>
<evidence type="ECO:0000256" key="4">
    <source>
        <dbReference type="ARBA" id="ARBA00023239"/>
    </source>
</evidence>
<keyword evidence="4" id="KW-0456">Lyase</keyword>
<dbReference type="GO" id="GO:0046872">
    <property type="term" value="F:metal ion binding"/>
    <property type="evidence" value="ECO:0007669"/>
    <property type="project" value="UniProtKB-KW"/>
</dbReference>
<keyword evidence="3" id="KW-0862">Zinc</keyword>
<evidence type="ECO:0000313" key="7">
    <source>
        <dbReference type="Proteomes" id="UP001203852"/>
    </source>
</evidence>
<dbReference type="AlphaFoldDB" id="A0AAN6DRI4"/>
<dbReference type="Proteomes" id="UP001203852">
    <property type="component" value="Unassembled WGS sequence"/>
</dbReference>
<gene>
    <name evidence="6" type="ORF">EDD36DRAFT_72976</name>
</gene>
<dbReference type="Gene3D" id="3.90.1590.10">
    <property type="entry name" value="glutathione-dependent formaldehyde- activating enzyme (gfa)"/>
    <property type="match status" value="1"/>
</dbReference>
<evidence type="ECO:0000313" key="6">
    <source>
        <dbReference type="EMBL" id="KAI1609500.1"/>
    </source>
</evidence>